<dbReference type="AlphaFoldDB" id="X6MJT1"/>
<sequence length="367" mass="43856">MDMILCGFVLYLVFCIFQIFKRNCLQRRGNNALALFQNGWIPLMYLFYFQHRIDDDTIELLLPDSVKAENDPSFWELTDKSGNSLLQFSIQNDKPYFEYRLELLKKWMPHESYQKLIRSKDDVTLHFPLLFDARTPLMCAFYFQQEISDDAVELLLPEEHKTDPAFWEMKTKVLYFFFKKIQSKNKKIKNKKIRISMLQFLEWQFHDYKLISAKDEVPFTIHCLYICLFDCTLELYLILQCVVYEGCGPLMCAFHDKETVSGELMELLIPEQSRYDSSFWEMKDKRGGSLLLYAIWNSRHYCTARLKMLKRYMPEESFQKLVVLLLLFCACHFLSIFDSFFKTNTKQKNKTAREKAVVIRFLLSREN</sequence>
<keyword evidence="1" id="KW-0472">Membrane</keyword>
<protein>
    <submittedName>
        <fullName evidence="2">Uncharacterized protein</fullName>
    </submittedName>
</protein>
<name>X6MJT1_RETFI</name>
<gene>
    <name evidence="2" type="ORF">RFI_24055</name>
</gene>
<dbReference type="Proteomes" id="UP000023152">
    <property type="component" value="Unassembled WGS sequence"/>
</dbReference>
<accession>X6MJT1</accession>
<evidence type="ECO:0000313" key="3">
    <source>
        <dbReference type="Proteomes" id="UP000023152"/>
    </source>
</evidence>
<dbReference type="EMBL" id="ASPP01020677">
    <property type="protein sequence ID" value="ETO13320.1"/>
    <property type="molecule type" value="Genomic_DNA"/>
</dbReference>
<evidence type="ECO:0000256" key="1">
    <source>
        <dbReference type="SAM" id="Phobius"/>
    </source>
</evidence>
<organism evidence="2 3">
    <name type="scientific">Reticulomyxa filosa</name>
    <dbReference type="NCBI Taxonomy" id="46433"/>
    <lineage>
        <taxon>Eukaryota</taxon>
        <taxon>Sar</taxon>
        <taxon>Rhizaria</taxon>
        <taxon>Retaria</taxon>
        <taxon>Foraminifera</taxon>
        <taxon>Monothalamids</taxon>
        <taxon>Reticulomyxidae</taxon>
        <taxon>Reticulomyxa</taxon>
    </lineage>
</organism>
<keyword evidence="3" id="KW-1185">Reference proteome</keyword>
<comment type="caution">
    <text evidence="2">The sequence shown here is derived from an EMBL/GenBank/DDBJ whole genome shotgun (WGS) entry which is preliminary data.</text>
</comment>
<proteinExistence type="predicted"/>
<feature type="transmembrane region" description="Helical" evidence="1">
    <location>
        <begin position="321"/>
        <end position="341"/>
    </location>
</feature>
<keyword evidence="1" id="KW-0812">Transmembrane</keyword>
<evidence type="ECO:0000313" key="2">
    <source>
        <dbReference type="EMBL" id="ETO13320.1"/>
    </source>
</evidence>
<keyword evidence="1" id="KW-1133">Transmembrane helix</keyword>
<reference evidence="2 3" key="1">
    <citation type="journal article" date="2013" name="Curr. Biol.">
        <title>The Genome of the Foraminiferan Reticulomyxa filosa.</title>
        <authorList>
            <person name="Glockner G."/>
            <person name="Hulsmann N."/>
            <person name="Schleicher M."/>
            <person name="Noegel A.A."/>
            <person name="Eichinger L."/>
            <person name="Gallinger C."/>
            <person name="Pawlowski J."/>
            <person name="Sierra R."/>
            <person name="Euteneuer U."/>
            <person name="Pillet L."/>
            <person name="Moustafa A."/>
            <person name="Platzer M."/>
            <person name="Groth M."/>
            <person name="Szafranski K."/>
            <person name="Schliwa M."/>
        </authorList>
    </citation>
    <scope>NUCLEOTIDE SEQUENCE [LARGE SCALE GENOMIC DNA]</scope>
</reference>